<dbReference type="InterPro" id="IPR051785">
    <property type="entry name" value="MMCE/EMCE_epimerase"/>
</dbReference>
<dbReference type="PANTHER" id="PTHR43048">
    <property type="entry name" value="METHYLMALONYL-COA EPIMERASE"/>
    <property type="match status" value="1"/>
</dbReference>
<evidence type="ECO:0000313" key="3">
    <source>
        <dbReference type="EMBL" id="ATX81676.1"/>
    </source>
</evidence>
<name>A0A2K8LBQ4_9PROT</name>
<gene>
    <name evidence="3" type="ORF">Ga0123462_0806</name>
</gene>
<sequence>MFSFHHVALSVRELGPSIAFYEIFGFEPVFRWQSDDGELSIVHLKQGEVLLELFRFRTPVDAPHTSHELSTDLPRIGMKHFGLKSEDIDIAAAHLMKLGLVEHIEIVEGRTGIRYFFVKDPSGLMVEVVEDNRKL</sequence>
<evidence type="ECO:0000256" key="1">
    <source>
        <dbReference type="ARBA" id="ARBA00022723"/>
    </source>
</evidence>
<keyword evidence="4" id="KW-1185">Reference proteome</keyword>
<evidence type="ECO:0000259" key="2">
    <source>
        <dbReference type="PROSITE" id="PS51819"/>
    </source>
</evidence>
<organism evidence="3 4">
    <name type="scientific">Mariprofundus ferrinatatus</name>
    <dbReference type="NCBI Taxonomy" id="1921087"/>
    <lineage>
        <taxon>Bacteria</taxon>
        <taxon>Pseudomonadati</taxon>
        <taxon>Pseudomonadota</taxon>
        <taxon>Candidatius Mariprofundia</taxon>
        <taxon>Mariprofundales</taxon>
        <taxon>Mariprofundaceae</taxon>
        <taxon>Mariprofundus</taxon>
    </lineage>
</organism>
<proteinExistence type="predicted"/>
<dbReference type="GO" id="GO:0004493">
    <property type="term" value="F:methylmalonyl-CoA epimerase activity"/>
    <property type="evidence" value="ECO:0007669"/>
    <property type="project" value="TreeGrafter"/>
</dbReference>
<accession>A0A2K8LBQ4</accession>
<dbReference type="Pfam" id="PF00903">
    <property type="entry name" value="Glyoxalase"/>
    <property type="match status" value="1"/>
</dbReference>
<dbReference type="PROSITE" id="PS51819">
    <property type="entry name" value="VOC"/>
    <property type="match status" value="1"/>
</dbReference>
<dbReference type="InterPro" id="IPR004360">
    <property type="entry name" value="Glyas_Fos-R_dOase_dom"/>
</dbReference>
<evidence type="ECO:0000313" key="4">
    <source>
        <dbReference type="Proteomes" id="UP000231637"/>
    </source>
</evidence>
<dbReference type="EMBL" id="CP018800">
    <property type="protein sequence ID" value="ATX81676.1"/>
    <property type="molecule type" value="Genomic_DNA"/>
</dbReference>
<dbReference type="Proteomes" id="UP000231637">
    <property type="component" value="Chromosome"/>
</dbReference>
<dbReference type="RefSeq" id="WP_100265109.1">
    <property type="nucleotide sequence ID" value="NZ_CP018800.1"/>
</dbReference>
<dbReference type="InterPro" id="IPR029068">
    <property type="entry name" value="Glyas_Bleomycin-R_OHBP_Dase"/>
</dbReference>
<dbReference type="OrthoDB" id="9795618at2"/>
<dbReference type="SUPFAM" id="SSF54593">
    <property type="entry name" value="Glyoxalase/Bleomycin resistance protein/Dihydroxybiphenyl dioxygenase"/>
    <property type="match status" value="1"/>
</dbReference>
<feature type="domain" description="VOC" evidence="2">
    <location>
        <begin position="3"/>
        <end position="131"/>
    </location>
</feature>
<dbReference type="AlphaFoldDB" id="A0A2K8LBQ4"/>
<dbReference type="PANTHER" id="PTHR43048:SF3">
    <property type="entry name" value="METHYLMALONYL-COA EPIMERASE, MITOCHONDRIAL"/>
    <property type="match status" value="1"/>
</dbReference>
<protein>
    <submittedName>
        <fullName evidence="3">Glyoxylase I family protein</fullName>
    </submittedName>
</protein>
<keyword evidence="1" id="KW-0479">Metal-binding</keyword>
<dbReference type="GO" id="GO:0046491">
    <property type="term" value="P:L-methylmalonyl-CoA metabolic process"/>
    <property type="evidence" value="ECO:0007669"/>
    <property type="project" value="TreeGrafter"/>
</dbReference>
<dbReference type="Gene3D" id="3.10.180.10">
    <property type="entry name" value="2,3-Dihydroxybiphenyl 1,2-Dioxygenase, domain 1"/>
    <property type="match status" value="1"/>
</dbReference>
<dbReference type="InterPro" id="IPR037523">
    <property type="entry name" value="VOC_core"/>
</dbReference>
<reference evidence="3 4" key="1">
    <citation type="submission" date="2016-12" db="EMBL/GenBank/DDBJ databases">
        <title>Isolation and genomic insights into novel planktonic Zetaproteobacteria from stratified waters of the Chesapeake Bay.</title>
        <authorList>
            <person name="McAllister S.M."/>
            <person name="Kato S."/>
            <person name="Chan C.S."/>
            <person name="Chiu B.K."/>
            <person name="Field E.K."/>
        </authorList>
    </citation>
    <scope>NUCLEOTIDE SEQUENCE [LARGE SCALE GENOMIC DNA]</scope>
    <source>
        <strain evidence="3 4">CP-8</strain>
    </source>
</reference>
<dbReference type="KEGG" id="mfn:Ga0123462_0806"/>
<dbReference type="GO" id="GO:0046872">
    <property type="term" value="F:metal ion binding"/>
    <property type="evidence" value="ECO:0007669"/>
    <property type="project" value="UniProtKB-KW"/>
</dbReference>